<organism evidence="2 3">
    <name type="scientific">Protaetiibacter intestinalis</name>
    <dbReference type="NCBI Taxonomy" id="2419774"/>
    <lineage>
        <taxon>Bacteria</taxon>
        <taxon>Bacillati</taxon>
        <taxon>Actinomycetota</taxon>
        <taxon>Actinomycetes</taxon>
        <taxon>Micrococcales</taxon>
        <taxon>Microbacteriaceae</taxon>
        <taxon>Protaetiibacter</taxon>
    </lineage>
</organism>
<feature type="region of interest" description="Disordered" evidence="1">
    <location>
        <begin position="562"/>
        <end position="596"/>
    </location>
</feature>
<dbReference type="KEGG" id="lyd:D7I47_02525"/>
<dbReference type="OrthoDB" id="3837969at2"/>
<evidence type="ECO:0000313" key="3">
    <source>
        <dbReference type="Proteomes" id="UP000278886"/>
    </source>
</evidence>
<name>A0A387B492_9MICO</name>
<evidence type="ECO:0000256" key="1">
    <source>
        <dbReference type="SAM" id="MobiDB-lite"/>
    </source>
</evidence>
<dbReference type="AlphaFoldDB" id="A0A387B492"/>
<gene>
    <name evidence="2" type="ORF">D7I47_02525</name>
</gene>
<dbReference type="RefSeq" id="WP_120761584.1">
    <property type="nucleotide sequence ID" value="NZ_CP032630.1"/>
</dbReference>
<feature type="compositionally biased region" description="Basic residues" evidence="1">
    <location>
        <begin position="159"/>
        <end position="171"/>
    </location>
</feature>
<accession>A0A387B492</accession>
<reference evidence="3" key="1">
    <citation type="submission" date="2018-09" db="EMBL/GenBank/DDBJ databases">
        <title>Genome sequencing of strain 2DFWR-13.</title>
        <authorList>
            <person name="Heo J."/>
            <person name="Kim S.-J."/>
            <person name="Kwon S.-W."/>
        </authorList>
    </citation>
    <scope>NUCLEOTIDE SEQUENCE [LARGE SCALE GENOMIC DNA]</scope>
    <source>
        <strain evidence="3">2DFWR-13</strain>
    </source>
</reference>
<feature type="region of interest" description="Disordered" evidence="1">
    <location>
        <begin position="149"/>
        <end position="171"/>
    </location>
</feature>
<dbReference type="EMBL" id="CP032630">
    <property type="protein sequence ID" value="AYF97233.1"/>
    <property type="molecule type" value="Genomic_DNA"/>
</dbReference>
<evidence type="ECO:0000313" key="2">
    <source>
        <dbReference type="EMBL" id="AYF97233.1"/>
    </source>
</evidence>
<protein>
    <submittedName>
        <fullName evidence="2">Uncharacterized protein</fullName>
    </submittedName>
</protein>
<proteinExistence type="predicted"/>
<sequence length="596" mass="68322">MTRPSHFEVTLTASEADERIKGFFGVDTREELDRLEVKSFPQLHVDLAVKIVDGEMGGTNLADLHAEWEALEVERRGPGGRPAAISTRTMLIILLMHALAGEPMVKRHMADTLMMRLTTPQRRQIGLPEMELDGEAWYGRLQSAHKRLLTPLDPSPMPRYRRGKKPAAHDRINRHRKLTGAKRVVLDQWHRSERPLLEERRERLNDFIFQMITNPVRHAKSIGMLDKATGDLALDATFAGLLGRVSDRADLTKDANSTNHEAGNYARKRSAGEIGPDGKPYTSTKYKFGYEFDILTMTNGSRDCPDFLIGCDMHRPAEITNVARTLLPRVAELELPTGTISVDRAYNNLLSENFHEVLLEHGYEWVFDYPGDELGSQTSIRVNGVGYIMVEGTWYLEFMPSDLINCVRRSRLPEDDPDHISKETRALQLEARRDYQLVRFGRRDDRGFQRYKLPAPDRYFAFDELTGQIKEKPTVKTVSIPLKVGLRWGQKHPYKSPEWYTAYALRSTIERKNSQLKHTTFEDIDNPYNRPARGYAANALAVAMLLTAYNIREANNHVRALEGIDTSRSPRRRAPRRRPDETLQNVAKQRDRRTLR</sequence>
<dbReference type="Proteomes" id="UP000278886">
    <property type="component" value="Chromosome"/>
</dbReference>
<keyword evidence="3" id="KW-1185">Reference proteome</keyword>